<accession>A0ABD5ZFB1</accession>
<dbReference type="GO" id="GO:0003743">
    <property type="term" value="F:translation initiation factor activity"/>
    <property type="evidence" value="ECO:0007669"/>
    <property type="project" value="UniProtKB-UniRule"/>
</dbReference>
<evidence type="ECO:0000256" key="3">
    <source>
        <dbReference type="PROSITE-ProRule" id="PRU00181"/>
    </source>
</evidence>
<comment type="function">
    <text evidence="1 2">Seems to be required for maximal rate of protein biosynthesis. Enhances ribosome dissociation into subunits and stabilizes the binding of the initiator Met-tRNA(I) to 40 S ribosomal subunits.</text>
</comment>
<dbReference type="EMBL" id="JBHTAA010000005">
    <property type="protein sequence ID" value="MFC7203841.1"/>
    <property type="molecule type" value="Genomic_DNA"/>
</dbReference>
<evidence type="ECO:0000256" key="2">
    <source>
        <dbReference type="HAMAP-Rule" id="MF_00216"/>
    </source>
</evidence>
<comment type="similarity">
    <text evidence="2">Belongs to the eIF-1A family.</text>
</comment>
<dbReference type="PROSITE" id="PS50832">
    <property type="entry name" value="S1_IF1_TYPE"/>
    <property type="match status" value="1"/>
</dbReference>
<keyword evidence="6" id="KW-1185">Reference proteome</keyword>
<evidence type="ECO:0000256" key="1">
    <source>
        <dbReference type="ARBA" id="ARBA00025502"/>
    </source>
</evidence>
<dbReference type="Proteomes" id="UP001596481">
    <property type="component" value="Unassembled WGS sequence"/>
</dbReference>
<proteinExistence type="inferred from homology"/>
<dbReference type="PANTHER" id="PTHR21668">
    <property type="entry name" value="EIF-1A"/>
    <property type="match status" value="1"/>
</dbReference>
<reference evidence="5 6" key="1">
    <citation type="journal article" date="2019" name="Int. J. Syst. Evol. Microbiol.">
        <title>The Global Catalogue of Microorganisms (GCM) 10K type strain sequencing project: providing services to taxonomists for standard genome sequencing and annotation.</title>
        <authorList>
            <consortium name="The Broad Institute Genomics Platform"/>
            <consortium name="The Broad Institute Genome Sequencing Center for Infectious Disease"/>
            <person name="Wu L."/>
            <person name="Ma J."/>
        </authorList>
    </citation>
    <scope>NUCLEOTIDE SEQUENCE [LARGE SCALE GENOMIC DNA]</scope>
    <source>
        <strain evidence="5 6">DSM 29988</strain>
    </source>
</reference>
<dbReference type="SUPFAM" id="SSF50249">
    <property type="entry name" value="Nucleic acid-binding proteins"/>
    <property type="match status" value="1"/>
</dbReference>
<dbReference type="RefSeq" id="WP_390223175.1">
    <property type="nucleotide sequence ID" value="NZ_JBHTAA010000005.1"/>
</dbReference>
<name>A0ABD5ZFB1_9EURY</name>
<protein>
    <recommendedName>
        <fullName evidence="2">Translation initiation factor 1A</fullName>
        <shortName evidence="2">aIF-1A</shortName>
    </recommendedName>
</protein>
<dbReference type="Pfam" id="PF01176">
    <property type="entry name" value="eIF-1a"/>
    <property type="match status" value="1"/>
</dbReference>
<dbReference type="HAMAP" id="MF_00216">
    <property type="entry name" value="aIF_1A"/>
    <property type="match status" value="1"/>
</dbReference>
<dbReference type="InterPro" id="IPR006196">
    <property type="entry name" value="RNA-binding_domain_S1_IF1"/>
</dbReference>
<evidence type="ECO:0000313" key="6">
    <source>
        <dbReference type="Proteomes" id="UP001596481"/>
    </source>
</evidence>
<dbReference type="InterPro" id="IPR012340">
    <property type="entry name" value="NA-bd_OB-fold"/>
</dbReference>
<gene>
    <name evidence="2" type="primary">eif1a</name>
    <name evidence="5" type="ORF">ACFQJC_09960</name>
</gene>
<feature type="domain" description="S1-like" evidence="4">
    <location>
        <begin position="8"/>
        <end position="80"/>
    </location>
</feature>
<dbReference type="CDD" id="cd05793">
    <property type="entry name" value="S1_IF1A"/>
    <property type="match status" value="1"/>
</dbReference>
<evidence type="ECO:0000259" key="4">
    <source>
        <dbReference type="PROSITE" id="PS50832"/>
    </source>
</evidence>
<dbReference type="Gene3D" id="2.40.50.140">
    <property type="entry name" value="Nucleic acid-binding proteins"/>
    <property type="match status" value="1"/>
</dbReference>
<dbReference type="AlphaFoldDB" id="A0ABD5ZFB1"/>
<organism evidence="5 6">
    <name type="scientific">Haloferax namakaokahaiae</name>
    <dbReference type="NCBI Taxonomy" id="1748331"/>
    <lineage>
        <taxon>Archaea</taxon>
        <taxon>Methanobacteriati</taxon>
        <taxon>Methanobacteriota</taxon>
        <taxon>Stenosarchaea group</taxon>
        <taxon>Halobacteria</taxon>
        <taxon>Halobacteriales</taxon>
        <taxon>Haloferacaceae</taxon>
        <taxon>Haloferax</taxon>
    </lineage>
</organism>
<dbReference type="SMART" id="SM00652">
    <property type="entry name" value="eIF1a"/>
    <property type="match status" value="1"/>
</dbReference>
<sequence>MTSESGQPTIRLPTGTEVFAVVSELSGFGGVRLECSDGKDRVGRIPGTMRRRSWVTEGDLVLADPWSWEDNRADVTWRYDDASALHLRTKGVVAI</sequence>
<comment type="caution">
    <text evidence="5">The sequence shown here is derived from an EMBL/GenBank/DDBJ whole genome shotgun (WGS) entry which is preliminary data.</text>
</comment>
<keyword evidence="2 3" id="KW-0648">Protein biosynthesis</keyword>
<dbReference type="InterPro" id="IPR001253">
    <property type="entry name" value="TIF_eIF-1A"/>
</dbReference>
<keyword evidence="2 3" id="KW-0396">Initiation factor</keyword>
<evidence type="ECO:0000313" key="5">
    <source>
        <dbReference type="EMBL" id="MFC7203841.1"/>
    </source>
</evidence>